<name>A0ABV2LB21_9HYPH</name>
<dbReference type="EMBL" id="JBEPMM010000021">
    <property type="protein sequence ID" value="MET3695048.1"/>
    <property type="molecule type" value="Genomic_DNA"/>
</dbReference>
<comment type="caution">
    <text evidence="1">The sequence shown here is derived from an EMBL/GenBank/DDBJ whole genome shotgun (WGS) entry which is preliminary data.</text>
</comment>
<protein>
    <recommendedName>
        <fullName evidence="3">Chromosome partitioning protein ParB</fullName>
    </recommendedName>
</protein>
<keyword evidence="2" id="KW-1185">Reference proteome</keyword>
<reference evidence="1 2" key="1">
    <citation type="submission" date="2024-06" db="EMBL/GenBank/DDBJ databases">
        <title>Genomic Encyclopedia of Type Strains, Phase IV (KMG-IV): sequencing the most valuable type-strain genomes for metagenomic binning, comparative biology and taxonomic classification.</title>
        <authorList>
            <person name="Goeker M."/>
        </authorList>
    </citation>
    <scope>NUCLEOTIDE SEQUENCE [LARGE SCALE GENOMIC DNA]</scope>
    <source>
        <strain evidence="1 2">DSM 21331</strain>
    </source>
</reference>
<dbReference type="Gene3D" id="1.10.1220.10">
    <property type="entry name" value="Met repressor-like"/>
    <property type="match status" value="1"/>
</dbReference>
<dbReference type="RefSeq" id="WP_238282113.1">
    <property type="nucleotide sequence ID" value="NZ_BPQL01000153.1"/>
</dbReference>
<dbReference type="InterPro" id="IPR013321">
    <property type="entry name" value="Arc_rbn_hlx_hlx"/>
</dbReference>
<dbReference type="SUPFAM" id="SSF47598">
    <property type="entry name" value="Ribbon-helix-helix"/>
    <property type="match status" value="1"/>
</dbReference>
<dbReference type="Proteomes" id="UP001549145">
    <property type="component" value="Unassembled WGS sequence"/>
</dbReference>
<organism evidence="1 2">
    <name type="scientific">Methylobacterium goesingense</name>
    <dbReference type="NCBI Taxonomy" id="243690"/>
    <lineage>
        <taxon>Bacteria</taxon>
        <taxon>Pseudomonadati</taxon>
        <taxon>Pseudomonadota</taxon>
        <taxon>Alphaproteobacteria</taxon>
        <taxon>Hyphomicrobiales</taxon>
        <taxon>Methylobacteriaceae</taxon>
        <taxon>Methylobacterium</taxon>
    </lineage>
</organism>
<evidence type="ECO:0000313" key="2">
    <source>
        <dbReference type="Proteomes" id="UP001549145"/>
    </source>
</evidence>
<accession>A0ABV2LB21</accession>
<evidence type="ECO:0008006" key="3">
    <source>
        <dbReference type="Google" id="ProtNLM"/>
    </source>
</evidence>
<gene>
    <name evidence="1" type="ORF">ABID43_004613</name>
</gene>
<dbReference type="InterPro" id="IPR010985">
    <property type="entry name" value="Ribbon_hlx_hlx"/>
</dbReference>
<evidence type="ECO:0000313" key="1">
    <source>
        <dbReference type="EMBL" id="MET3695048.1"/>
    </source>
</evidence>
<sequence>MTKRPSIIGGLNLPGTEARAAIADRPPEAQAPAKPASRKARPDIVHTSVYLPREVHRRLREIAFTRDVKIHDVIMEGIDAALRKHGHPTVEALKVGRKAGD</sequence>
<proteinExistence type="predicted"/>